<feature type="compositionally biased region" description="Basic and acidic residues" evidence="1">
    <location>
        <begin position="1"/>
        <end position="15"/>
    </location>
</feature>
<proteinExistence type="predicted"/>
<keyword evidence="3" id="KW-1185">Reference proteome</keyword>
<reference evidence="2" key="1">
    <citation type="journal article" date="2023" name="G3 (Bethesda)">
        <title>A reference genome for the long-term kleptoplast-retaining sea slug Elysia crispata morphotype clarki.</title>
        <authorList>
            <person name="Eastman K.E."/>
            <person name="Pendleton A.L."/>
            <person name="Shaikh M.A."/>
            <person name="Suttiyut T."/>
            <person name="Ogas R."/>
            <person name="Tomko P."/>
            <person name="Gavelis G."/>
            <person name="Widhalm J.R."/>
            <person name="Wisecaver J.H."/>
        </authorList>
    </citation>
    <scope>NUCLEOTIDE SEQUENCE</scope>
    <source>
        <strain evidence="2">ECLA1</strain>
    </source>
</reference>
<dbReference type="Proteomes" id="UP001283361">
    <property type="component" value="Unassembled WGS sequence"/>
</dbReference>
<dbReference type="AlphaFoldDB" id="A0AAE0XYX9"/>
<evidence type="ECO:0000313" key="2">
    <source>
        <dbReference type="EMBL" id="KAK3726697.1"/>
    </source>
</evidence>
<name>A0AAE0XYX9_9GAST</name>
<organism evidence="2 3">
    <name type="scientific">Elysia crispata</name>
    <name type="common">lettuce slug</name>
    <dbReference type="NCBI Taxonomy" id="231223"/>
    <lineage>
        <taxon>Eukaryota</taxon>
        <taxon>Metazoa</taxon>
        <taxon>Spiralia</taxon>
        <taxon>Lophotrochozoa</taxon>
        <taxon>Mollusca</taxon>
        <taxon>Gastropoda</taxon>
        <taxon>Heterobranchia</taxon>
        <taxon>Euthyneura</taxon>
        <taxon>Panpulmonata</taxon>
        <taxon>Sacoglossa</taxon>
        <taxon>Placobranchoidea</taxon>
        <taxon>Plakobranchidae</taxon>
        <taxon>Elysia</taxon>
    </lineage>
</organism>
<dbReference type="EMBL" id="JAWDGP010007289">
    <property type="protein sequence ID" value="KAK3726697.1"/>
    <property type="molecule type" value="Genomic_DNA"/>
</dbReference>
<evidence type="ECO:0000313" key="3">
    <source>
        <dbReference type="Proteomes" id="UP001283361"/>
    </source>
</evidence>
<protein>
    <submittedName>
        <fullName evidence="2">Uncharacterized protein</fullName>
    </submittedName>
</protein>
<accession>A0AAE0XYX9</accession>
<sequence>MLNTRGEEAAERKGDNYSGVNSRAQWRQKVKKIIQLGDYTQIREIEGAIACNHRMRLLKQGLYEEKSLGPKT</sequence>
<comment type="caution">
    <text evidence="2">The sequence shown here is derived from an EMBL/GenBank/DDBJ whole genome shotgun (WGS) entry which is preliminary data.</text>
</comment>
<feature type="region of interest" description="Disordered" evidence="1">
    <location>
        <begin position="1"/>
        <end position="21"/>
    </location>
</feature>
<gene>
    <name evidence="2" type="ORF">RRG08_017005</name>
</gene>
<evidence type="ECO:0000256" key="1">
    <source>
        <dbReference type="SAM" id="MobiDB-lite"/>
    </source>
</evidence>